<dbReference type="InterPro" id="IPR050490">
    <property type="entry name" value="Bact_solute-bd_prot1"/>
</dbReference>
<organism evidence="6 7">
    <name type="scientific">Paenibacillus solisilvae</name>
    <dbReference type="NCBI Taxonomy" id="2486751"/>
    <lineage>
        <taxon>Bacteria</taxon>
        <taxon>Bacillati</taxon>
        <taxon>Bacillota</taxon>
        <taxon>Bacilli</taxon>
        <taxon>Bacillales</taxon>
        <taxon>Paenibacillaceae</taxon>
        <taxon>Paenibacillus</taxon>
    </lineage>
</organism>
<dbReference type="InterPro" id="IPR006059">
    <property type="entry name" value="SBP"/>
</dbReference>
<protein>
    <submittedName>
        <fullName evidence="6">ABC transporter substrate-binding protein</fullName>
    </submittedName>
</protein>
<dbReference type="Pfam" id="PF01547">
    <property type="entry name" value="SBP_bac_1"/>
    <property type="match status" value="1"/>
</dbReference>
<proteinExistence type="predicted"/>
<dbReference type="PROSITE" id="PS51257">
    <property type="entry name" value="PROKAR_LIPOPROTEIN"/>
    <property type="match status" value="1"/>
</dbReference>
<evidence type="ECO:0000256" key="4">
    <source>
        <dbReference type="ARBA" id="ARBA00023139"/>
    </source>
</evidence>
<keyword evidence="4" id="KW-0564">Palmitate</keyword>
<sequence>MLWKGYAPNIRKGMTVGLLLTCLLTGCGGPGSDAANNQAAQPGVNKQKITFWKWIPTQPQMKDLEEEFERLNPDIDLVVKHIGESEAYFQKLAVGLASGSGPDIIAMQVGANANLFKSFLEPLLPYAEKTWGPGWESRFVDIALEQSRYSGADYRVIPGGLSVTPMILYNERIFQLYKLKPPKTYEELKHILQVLHREEPTLTPGIGIGAKDGWACRDVFLAIAGQVAPGVVNLAEHGRLPWTDARLVEAFRWWKQLVDDGIFMKDALQYPVYPQILNEFNNGRLAMMSLGSWHLGSMTRLTAGSSYDAPSRGMFPLPQLVPEGRRNVTVTVDLAWGMNNRSKHKEAVWRFIAFMALGEGQHMWTQEMLQLLPSAANVKVDEGIMNGTSERDALRMTVDYLEHEVSGSRELRESDQQQTLYGVLQALAADGITPEEAAASMQETYEKR</sequence>
<keyword evidence="5" id="KW-0449">Lipoprotein</keyword>
<keyword evidence="1" id="KW-1003">Cell membrane</keyword>
<evidence type="ECO:0000256" key="1">
    <source>
        <dbReference type="ARBA" id="ARBA00022475"/>
    </source>
</evidence>
<evidence type="ECO:0000256" key="2">
    <source>
        <dbReference type="ARBA" id="ARBA00022729"/>
    </source>
</evidence>
<name>A0ABW0W8A0_9BACL</name>
<dbReference type="PANTHER" id="PTHR43649:SF33">
    <property type="entry name" value="POLYGALACTURONAN_RHAMNOGALACTURONAN-BINDING PROTEIN YTCQ"/>
    <property type="match status" value="1"/>
</dbReference>
<evidence type="ECO:0000256" key="5">
    <source>
        <dbReference type="ARBA" id="ARBA00023288"/>
    </source>
</evidence>
<evidence type="ECO:0000313" key="6">
    <source>
        <dbReference type="EMBL" id="MFC5652570.1"/>
    </source>
</evidence>
<dbReference type="Proteomes" id="UP001596047">
    <property type="component" value="Unassembled WGS sequence"/>
</dbReference>
<keyword evidence="2" id="KW-0732">Signal</keyword>
<accession>A0ABW0W8A0</accession>
<dbReference type="PANTHER" id="PTHR43649">
    <property type="entry name" value="ARABINOSE-BINDING PROTEIN-RELATED"/>
    <property type="match status" value="1"/>
</dbReference>
<keyword evidence="3" id="KW-0472">Membrane</keyword>
<keyword evidence="7" id="KW-1185">Reference proteome</keyword>
<evidence type="ECO:0000313" key="7">
    <source>
        <dbReference type="Proteomes" id="UP001596047"/>
    </source>
</evidence>
<gene>
    <name evidence="6" type="ORF">ACFPYJ_26320</name>
</gene>
<dbReference type="SUPFAM" id="SSF53850">
    <property type="entry name" value="Periplasmic binding protein-like II"/>
    <property type="match status" value="1"/>
</dbReference>
<comment type="caution">
    <text evidence="6">The sequence shown here is derived from an EMBL/GenBank/DDBJ whole genome shotgun (WGS) entry which is preliminary data.</text>
</comment>
<evidence type="ECO:0000256" key="3">
    <source>
        <dbReference type="ARBA" id="ARBA00023136"/>
    </source>
</evidence>
<dbReference type="RefSeq" id="WP_379191210.1">
    <property type="nucleotide sequence ID" value="NZ_JBHSOW010000098.1"/>
</dbReference>
<dbReference type="EMBL" id="JBHSOW010000098">
    <property type="protein sequence ID" value="MFC5652570.1"/>
    <property type="molecule type" value="Genomic_DNA"/>
</dbReference>
<dbReference type="Gene3D" id="3.40.190.10">
    <property type="entry name" value="Periplasmic binding protein-like II"/>
    <property type="match status" value="1"/>
</dbReference>
<reference evidence="7" key="1">
    <citation type="journal article" date="2019" name="Int. J. Syst. Evol. Microbiol.">
        <title>The Global Catalogue of Microorganisms (GCM) 10K type strain sequencing project: providing services to taxonomists for standard genome sequencing and annotation.</title>
        <authorList>
            <consortium name="The Broad Institute Genomics Platform"/>
            <consortium name="The Broad Institute Genome Sequencing Center for Infectious Disease"/>
            <person name="Wu L."/>
            <person name="Ma J."/>
        </authorList>
    </citation>
    <scope>NUCLEOTIDE SEQUENCE [LARGE SCALE GENOMIC DNA]</scope>
    <source>
        <strain evidence="7">CGMCC 1.3240</strain>
    </source>
</reference>